<sequence length="165" mass="18103">MSKEALKLALEALEAMQSYAAAERKGLRICDEAITALREALAEQPAQQNSTCSNALRAQGKAYPRTCKKCGLGPCVELANQALDKMAENARELGLDYDPAQDSGVVTAGGFDPRTQRTWVGLSDEAIWLEYQKFWPFHPAEEPTLAKDIAKFANAIEAKLKEKNT</sequence>
<proteinExistence type="predicted"/>
<dbReference type="EMBL" id="LR798302">
    <property type="protein sequence ID" value="CAB5222669.1"/>
    <property type="molecule type" value="Genomic_DNA"/>
</dbReference>
<name>A0A6J7WX66_9CAUD</name>
<evidence type="ECO:0000313" key="1">
    <source>
        <dbReference type="EMBL" id="CAB5222669.1"/>
    </source>
</evidence>
<protein>
    <submittedName>
        <fullName evidence="1">Uncharacterized protein</fullName>
    </submittedName>
</protein>
<gene>
    <name evidence="1" type="ORF">UFOVP372_23</name>
</gene>
<reference evidence="1" key="1">
    <citation type="submission" date="2020-05" db="EMBL/GenBank/DDBJ databases">
        <authorList>
            <person name="Chiriac C."/>
            <person name="Salcher M."/>
            <person name="Ghai R."/>
            <person name="Kavagutti S V."/>
        </authorList>
    </citation>
    <scope>NUCLEOTIDE SEQUENCE</scope>
</reference>
<organism evidence="1">
    <name type="scientific">uncultured Caudovirales phage</name>
    <dbReference type="NCBI Taxonomy" id="2100421"/>
    <lineage>
        <taxon>Viruses</taxon>
        <taxon>Duplodnaviria</taxon>
        <taxon>Heunggongvirae</taxon>
        <taxon>Uroviricota</taxon>
        <taxon>Caudoviricetes</taxon>
        <taxon>Peduoviridae</taxon>
        <taxon>Maltschvirus</taxon>
        <taxon>Maltschvirus maltsch</taxon>
    </lineage>
</organism>
<accession>A0A6J7WX66</accession>